<dbReference type="Pfam" id="PF05795">
    <property type="entry name" value="Plasmodium_Vir"/>
    <property type="match status" value="2"/>
</dbReference>
<evidence type="ECO:0000256" key="1">
    <source>
        <dbReference type="SAM" id="MobiDB-lite"/>
    </source>
</evidence>
<dbReference type="VEuPathDB" id="PlasmoDB:PVPAM_000018400"/>
<evidence type="ECO:0000313" key="2">
    <source>
        <dbReference type="EMBL" id="CAG9484360.1"/>
    </source>
</evidence>
<evidence type="ECO:0000313" key="3">
    <source>
        <dbReference type="Proteomes" id="UP000779233"/>
    </source>
</evidence>
<dbReference type="InterPro" id="IPR008780">
    <property type="entry name" value="Plasmodium_Vir"/>
</dbReference>
<name>A0A8S4HJM5_PLAVI</name>
<protein>
    <submittedName>
        <fullName evidence="2">(malaria parasite P. vivax) hypothetical protein</fullName>
    </submittedName>
</protein>
<accession>A0A8S4HJM5</accession>
<gene>
    <name evidence="2" type="ORF">PVW1_020026800</name>
</gene>
<dbReference type="Proteomes" id="UP000779233">
    <property type="component" value="Unassembled WGS sequence"/>
</dbReference>
<dbReference type="EMBL" id="CAJZCX010000015">
    <property type="protein sequence ID" value="CAG9484360.1"/>
    <property type="molecule type" value="Genomic_DNA"/>
</dbReference>
<sequence length="344" mass="39768">MVLSDVLKELKGSNLSFRDELYSEILYKTLHNLKQLDDYVDVCSPLGHLQSGNNIKKICARVLKYLETVYKETYKQGHAYDVCLLLNYWVYSRLFSILPHKDENYINQVYGQLQPIWTGFLEDKHYQNLCEPINEMVSHKDWRERKELYEYCVNYSAIKRIVDILEYRCDEFHVYVENKARLYEHFERLCPNPDTNKCPEFYKDCIKYNPKNVLPDLKCHTKIKQERAAAQSSALQLTNGLLGSEPNSEEGDGRMMPSDPPNLSGKSQAVENVGNILLGVVATTMTSGALYRFTPLGGMIRNGLGWNTNNMRNFNGSDIRLYDYASEPFNPYPGEEHNIGYHPA</sequence>
<organism evidence="2 3">
    <name type="scientific">Plasmodium vivax</name>
    <name type="common">malaria parasite P. vivax</name>
    <dbReference type="NCBI Taxonomy" id="5855"/>
    <lineage>
        <taxon>Eukaryota</taxon>
        <taxon>Sar</taxon>
        <taxon>Alveolata</taxon>
        <taxon>Apicomplexa</taxon>
        <taxon>Aconoidasida</taxon>
        <taxon>Haemosporida</taxon>
        <taxon>Plasmodiidae</taxon>
        <taxon>Plasmodium</taxon>
        <taxon>Plasmodium (Plasmodium)</taxon>
    </lineage>
</organism>
<reference evidence="2" key="1">
    <citation type="submission" date="2021-09" db="EMBL/GenBank/DDBJ databases">
        <authorList>
            <consortium name="Pathogen Informatics"/>
        </authorList>
    </citation>
    <scope>NUCLEOTIDE SEQUENCE</scope>
    <source>
        <strain evidence="2">PvW1</strain>
    </source>
</reference>
<dbReference type="AlphaFoldDB" id="A0A8S4HJM5"/>
<proteinExistence type="predicted"/>
<comment type="caution">
    <text evidence="2">The sequence shown here is derived from an EMBL/GenBank/DDBJ whole genome shotgun (WGS) entry which is preliminary data.</text>
</comment>
<feature type="region of interest" description="Disordered" evidence="1">
    <location>
        <begin position="240"/>
        <end position="266"/>
    </location>
</feature>